<dbReference type="InterPro" id="IPR016040">
    <property type="entry name" value="NAD(P)-bd_dom"/>
</dbReference>
<dbReference type="Pfam" id="PF13460">
    <property type="entry name" value="NAD_binding_10"/>
    <property type="match status" value="1"/>
</dbReference>
<evidence type="ECO:0000313" key="2">
    <source>
        <dbReference type="EMBL" id="BDR52931.1"/>
    </source>
</evidence>
<dbReference type="EMBL" id="AP026798">
    <property type="protein sequence ID" value="BDR52931.1"/>
    <property type="molecule type" value="Genomic_DNA"/>
</dbReference>
<proteinExistence type="predicted"/>
<dbReference type="PANTHER" id="PTHR43355">
    <property type="entry name" value="FLAVIN REDUCTASE (NADPH)"/>
    <property type="match status" value="1"/>
</dbReference>
<dbReference type="InterPro" id="IPR036291">
    <property type="entry name" value="NAD(P)-bd_dom_sf"/>
</dbReference>
<dbReference type="SUPFAM" id="SSF51735">
    <property type="entry name" value="NAD(P)-binding Rossmann-fold domains"/>
    <property type="match status" value="1"/>
</dbReference>
<dbReference type="InterPro" id="IPR051606">
    <property type="entry name" value="Polyketide_Oxido-like"/>
</dbReference>
<dbReference type="PANTHER" id="PTHR43355:SF2">
    <property type="entry name" value="FLAVIN REDUCTASE (NADPH)"/>
    <property type="match status" value="1"/>
</dbReference>
<accession>A0ABM8B7T9</accession>
<evidence type="ECO:0000259" key="1">
    <source>
        <dbReference type="Pfam" id="PF13460"/>
    </source>
</evidence>
<protein>
    <submittedName>
        <fullName evidence="2">NAD(P)-dependent oxidoreductase</fullName>
    </submittedName>
</protein>
<sequence length="201" mass="21700">MARVLIIGATGRVGSTTRDYLLERSEDQLTLMARHTQGLGQLDFSRERVITGSVTDSSKLQEALQGQDAVFAALSGNLTTMASSLVKGMDAAGVKRLIFISSMGIYDEIPASVGASGNLSHNPMLADYRRAADVVEGSDLDYTVIRPGWFIDGEDPDYQITHKGEPFGGHDVCVSSIADLVMKLIHDPHLGLHDSLGINRR</sequence>
<dbReference type="Gene3D" id="3.40.50.720">
    <property type="entry name" value="NAD(P)-binding Rossmann-like Domain"/>
    <property type="match status" value="1"/>
</dbReference>
<dbReference type="Proteomes" id="UP001321766">
    <property type="component" value="Chromosome"/>
</dbReference>
<name>A0ABM8B7T9_9BIFI</name>
<keyword evidence="3" id="KW-1185">Reference proteome</keyword>
<organism evidence="2 3">
    <name type="scientific">Bombiscardovia nodaiensis</name>
    <dbReference type="NCBI Taxonomy" id="2932181"/>
    <lineage>
        <taxon>Bacteria</taxon>
        <taxon>Bacillati</taxon>
        <taxon>Actinomycetota</taxon>
        <taxon>Actinomycetes</taxon>
        <taxon>Bifidobacteriales</taxon>
        <taxon>Bifidobacteriaceae</taxon>
        <taxon>Bombiscardovia</taxon>
    </lineage>
</organism>
<feature type="domain" description="NAD(P)-binding" evidence="1">
    <location>
        <begin position="8"/>
        <end position="188"/>
    </location>
</feature>
<evidence type="ECO:0000313" key="3">
    <source>
        <dbReference type="Proteomes" id="UP001321766"/>
    </source>
</evidence>
<reference evidence="2 3" key="1">
    <citation type="journal article" date="2023" name="Microbiol. Spectr.">
        <title>Symbiosis of Carpenter Bees with Uncharacterized Lactic Acid Bacteria Showing NAD Auxotrophy.</title>
        <authorList>
            <person name="Kawasaki S."/>
            <person name="Ozawa K."/>
            <person name="Mori T."/>
            <person name="Yamamoto A."/>
            <person name="Ito M."/>
            <person name="Ohkuma M."/>
            <person name="Sakamoto M."/>
            <person name="Matsutani M."/>
        </authorList>
    </citation>
    <scope>NUCLEOTIDE SEQUENCE [LARGE SCALE GENOMIC DNA]</scope>
    <source>
        <strain evidence="2 3">Kim37-2</strain>
    </source>
</reference>
<gene>
    <name evidence="2" type="ORF">KIM372_08380</name>
</gene>